<evidence type="ECO:0000313" key="1">
    <source>
        <dbReference type="EMBL" id="GBN46607.1"/>
    </source>
</evidence>
<dbReference type="OrthoDB" id="6086925at2759"/>
<proteinExistence type="predicted"/>
<sequence length="211" mass="24090">MEMLAQNMSNKAKMEIDYYGTVPLDDVPTTIEGLRNLVAKFRDQVQRVNNGVGVAICAGFRPLSDFNDKYTFLKNKELMDAMDEFNYKFENLRVAKSVLRSFVSDLPEDVPDDYIEKIMDFSERLSNALNVFQEVIANLNMEEGSGQLSPADKAFDDNTKVSGVNKYTKEIKKIISEFVRDTKRFTGIEVSDDLDEKSKNWGFKSRLTKCS</sequence>
<protein>
    <submittedName>
        <fullName evidence="1">Uncharacterized protein</fullName>
    </submittedName>
</protein>
<comment type="caution">
    <text evidence="1">The sequence shown here is derived from an EMBL/GenBank/DDBJ whole genome shotgun (WGS) entry which is preliminary data.</text>
</comment>
<gene>
    <name evidence="1" type="ORF">AVEN_118148_1</name>
</gene>
<accession>A0A4Y2P8P1</accession>
<dbReference type="Proteomes" id="UP000499080">
    <property type="component" value="Unassembled WGS sequence"/>
</dbReference>
<organism evidence="1 2">
    <name type="scientific">Araneus ventricosus</name>
    <name type="common">Orbweaver spider</name>
    <name type="synonym">Epeira ventricosa</name>
    <dbReference type="NCBI Taxonomy" id="182803"/>
    <lineage>
        <taxon>Eukaryota</taxon>
        <taxon>Metazoa</taxon>
        <taxon>Ecdysozoa</taxon>
        <taxon>Arthropoda</taxon>
        <taxon>Chelicerata</taxon>
        <taxon>Arachnida</taxon>
        <taxon>Araneae</taxon>
        <taxon>Araneomorphae</taxon>
        <taxon>Entelegynae</taxon>
        <taxon>Araneoidea</taxon>
        <taxon>Araneidae</taxon>
        <taxon>Araneus</taxon>
    </lineage>
</organism>
<name>A0A4Y2P8P1_ARAVE</name>
<evidence type="ECO:0000313" key="2">
    <source>
        <dbReference type="Proteomes" id="UP000499080"/>
    </source>
</evidence>
<keyword evidence="2" id="KW-1185">Reference proteome</keyword>
<dbReference type="EMBL" id="BGPR01010517">
    <property type="protein sequence ID" value="GBN46607.1"/>
    <property type="molecule type" value="Genomic_DNA"/>
</dbReference>
<dbReference type="AlphaFoldDB" id="A0A4Y2P8P1"/>
<reference evidence="1 2" key="1">
    <citation type="journal article" date="2019" name="Sci. Rep.">
        <title>Orb-weaving spider Araneus ventricosus genome elucidates the spidroin gene catalogue.</title>
        <authorList>
            <person name="Kono N."/>
            <person name="Nakamura H."/>
            <person name="Ohtoshi R."/>
            <person name="Moran D.A.P."/>
            <person name="Shinohara A."/>
            <person name="Yoshida Y."/>
            <person name="Fujiwara M."/>
            <person name="Mori M."/>
            <person name="Tomita M."/>
            <person name="Arakawa K."/>
        </authorList>
    </citation>
    <scope>NUCLEOTIDE SEQUENCE [LARGE SCALE GENOMIC DNA]</scope>
</reference>